<name>A0ABS9WZ01_9GAMM</name>
<evidence type="ECO:0000259" key="2">
    <source>
        <dbReference type="Pfam" id="PF07664"/>
    </source>
</evidence>
<gene>
    <name evidence="3" type="ORF">L3081_07150</name>
</gene>
<comment type="caution">
    <text evidence="3">The sequence shown here is derived from an EMBL/GenBank/DDBJ whole genome shotgun (WGS) entry which is preliminary data.</text>
</comment>
<feature type="transmembrane region" description="Helical" evidence="1">
    <location>
        <begin position="25"/>
        <end position="42"/>
    </location>
</feature>
<dbReference type="PANTHER" id="PTHR43185:SF1">
    <property type="entry name" value="FE(2+) TRANSPORTER FEOB"/>
    <property type="match status" value="1"/>
</dbReference>
<evidence type="ECO:0000256" key="1">
    <source>
        <dbReference type="SAM" id="Phobius"/>
    </source>
</evidence>
<dbReference type="EMBL" id="JAKKSL010000001">
    <property type="protein sequence ID" value="MCI2283208.1"/>
    <property type="molecule type" value="Genomic_DNA"/>
</dbReference>
<keyword evidence="1" id="KW-0472">Membrane</keyword>
<evidence type="ECO:0000313" key="3">
    <source>
        <dbReference type="EMBL" id="MCI2283208.1"/>
    </source>
</evidence>
<keyword evidence="4" id="KW-1185">Reference proteome</keyword>
<organism evidence="3 4">
    <name type="scientific">Colwellia maritima</name>
    <dbReference type="NCBI Taxonomy" id="2912588"/>
    <lineage>
        <taxon>Bacteria</taxon>
        <taxon>Pseudomonadati</taxon>
        <taxon>Pseudomonadota</taxon>
        <taxon>Gammaproteobacteria</taxon>
        <taxon>Alteromonadales</taxon>
        <taxon>Colwelliaceae</taxon>
        <taxon>Colwellia</taxon>
    </lineage>
</organism>
<evidence type="ECO:0000313" key="4">
    <source>
        <dbReference type="Proteomes" id="UP001139646"/>
    </source>
</evidence>
<dbReference type="Proteomes" id="UP001139646">
    <property type="component" value="Unassembled WGS sequence"/>
</dbReference>
<sequence>MWCTATCICIICCCFFPDSGQNLVFLLYLIGIAAAIFTGFLLKKTVLSGTSSLNIMELPPYEVPQIKAISKRVWHRTYGFVTGVVKQLLSWCVYLTF</sequence>
<reference evidence="3" key="1">
    <citation type="submission" date="2022-01" db="EMBL/GenBank/DDBJ databases">
        <title>Colwellia maritima, isolated from seawater.</title>
        <authorList>
            <person name="Kristyanto S."/>
            <person name="Jung J."/>
            <person name="Jeon C.O."/>
        </authorList>
    </citation>
    <scope>NUCLEOTIDE SEQUENCE</scope>
    <source>
        <strain evidence="3">MSW7</strain>
    </source>
</reference>
<proteinExistence type="predicted"/>
<dbReference type="InterPro" id="IPR011640">
    <property type="entry name" value="Fe2_transport_prot_B_C"/>
</dbReference>
<dbReference type="PANTHER" id="PTHR43185">
    <property type="entry name" value="FERROUS IRON TRANSPORT PROTEIN B"/>
    <property type="match status" value="1"/>
</dbReference>
<accession>A0ABS9WZ01</accession>
<feature type="domain" description="Ferrous iron transport protein B C-terminal" evidence="2">
    <location>
        <begin position="24"/>
        <end position="76"/>
    </location>
</feature>
<dbReference type="Pfam" id="PF07664">
    <property type="entry name" value="FeoB_C"/>
    <property type="match status" value="1"/>
</dbReference>
<dbReference type="InterPro" id="IPR050860">
    <property type="entry name" value="FeoB_GTPase"/>
</dbReference>
<keyword evidence="1" id="KW-0812">Transmembrane</keyword>
<protein>
    <recommendedName>
        <fullName evidence="2">Ferrous iron transport protein B C-terminal domain-containing protein</fullName>
    </recommendedName>
</protein>
<keyword evidence="1" id="KW-1133">Transmembrane helix</keyword>